<gene>
    <name evidence="6" type="ORF">CDL12_08412</name>
</gene>
<keyword evidence="7" id="KW-1185">Reference proteome</keyword>
<organism evidence="6 7">
    <name type="scientific">Handroanthus impetiginosus</name>
    <dbReference type="NCBI Taxonomy" id="429701"/>
    <lineage>
        <taxon>Eukaryota</taxon>
        <taxon>Viridiplantae</taxon>
        <taxon>Streptophyta</taxon>
        <taxon>Embryophyta</taxon>
        <taxon>Tracheophyta</taxon>
        <taxon>Spermatophyta</taxon>
        <taxon>Magnoliopsida</taxon>
        <taxon>eudicotyledons</taxon>
        <taxon>Gunneridae</taxon>
        <taxon>Pentapetalae</taxon>
        <taxon>asterids</taxon>
        <taxon>lamiids</taxon>
        <taxon>Lamiales</taxon>
        <taxon>Bignoniaceae</taxon>
        <taxon>Crescentiina</taxon>
        <taxon>Tabebuia alliance</taxon>
        <taxon>Handroanthus</taxon>
    </lineage>
</organism>
<sequence>MDRLEVNITPANADYTLDVRLASLIAFGRLYSRYWDKTKDLTFFMMLEVLRFLGKPEPYLQNLINQFNMDDTLEVKKIGNHDMKTVEYFLKQRCQSHLEISKIRWLLKLSQIPEVPEVLRFSGKAESYIQNLIDQFNMDDALEVKKIEKKKKTKHDTNTIEYFLKQRCQSNPETSKVFFHFAYTTMDIKNMAYALMHSQQREKMASFAARLSVEHKILSQTKILGKFARVEFVTSLGNSFIPCVTRARPHDYIARLFDSITRFNQALVHFDRDIWRYISLGYFKQASEIGSSTMPNKVNPIDFENSKGNCGLATHILSHLSGKLLNSCFRVMRRYGAPEPYKKLKELTRGRAMTRESIRGFIVGLDIPIETKTTTLLNLTPNSYVGEAIELAKNMDTATSSEEGASDL</sequence>
<evidence type="ECO:0000256" key="3">
    <source>
        <dbReference type="ARBA" id="ARBA00022755"/>
    </source>
</evidence>
<dbReference type="SUPFAM" id="SSF48557">
    <property type="entry name" value="L-aspartase-like"/>
    <property type="match status" value="1"/>
</dbReference>
<dbReference type="STRING" id="429701.A0A2G9HN15"/>
<dbReference type="PROSITE" id="PS00163">
    <property type="entry name" value="FUMARATE_LYASES"/>
    <property type="match status" value="1"/>
</dbReference>
<dbReference type="EMBL" id="NKXS01001372">
    <property type="protein sequence ID" value="PIN18912.1"/>
    <property type="molecule type" value="Genomic_DNA"/>
</dbReference>
<dbReference type="Pfam" id="PF08328">
    <property type="entry name" value="ASL_C"/>
    <property type="match status" value="1"/>
</dbReference>
<proteinExistence type="predicted"/>
<dbReference type="PRINTS" id="PR00149">
    <property type="entry name" value="FUMRATELYASE"/>
</dbReference>
<dbReference type="InterPro" id="IPR022761">
    <property type="entry name" value="Fumarate_lyase_N"/>
</dbReference>
<dbReference type="PANTHER" id="PTHR43411">
    <property type="entry name" value="ADENYLOSUCCINATE LYASE"/>
    <property type="match status" value="1"/>
</dbReference>
<keyword evidence="6" id="KW-0456">Lyase</keyword>
<evidence type="ECO:0000256" key="2">
    <source>
        <dbReference type="ARBA" id="ARBA00004734"/>
    </source>
</evidence>
<dbReference type="Gene3D" id="1.10.275.10">
    <property type="entry name" value="Fumarase/aspartase (N-terminal domain)"/>
    <property type="match status" value="2"/>
</dbReference>
<dbReference type="InterPro" id="IPR008948">
    <property type="entry name" value="L-Aspartase-like"/>
</dbReference>
<dbReference type="InterPro" id="IPR020557">
    <property type="entry name" value="Fumarate_lyase_CS"/>
</dbReference>
<comment type="pathway">
    <text evidence="1">Purine metabolism; IMP biosynthesis via de novo pathway; 5-amino-1-(5-phospho-D-ribosyl)imidazole-4-carboxamide from 5-amino-1-(5-phospho-D-ribosyl)imidazole-4-carboxylate: step 2/2.</text>
</comment>
<evidence type="ECO:0000259" key="5">
    <source>
        <dbReference type="Pfam" id="PF08328"/>
    </source>
</evidence>
<evidence type="ECO:0000313" key="7">
    <source>
        <dbReference type="Proteomes" id="UP000231279"/>
    </source>
</evidence>
<protein>
    <submittedName>
        <fullName evidence="6">Adenylosuccinate lyase</fullName>
        <ecNumber evidence="6">4.3.2.2</ecNumber>
    </submittedName>
</protein>
<dbReference type="Proteomes" id="UP000231279">
    <property type="component" value="Unassembled WGS sequence"/>
</dbReference>
<feature type="domain" description="Fumarate lyase N-terminal" evidence="4">
    <location>
        <begin position="230"/>
        <end position="311"/>
    </location>
</feature>
<comment type="caution">
    <text evidence="6">The sequence shown here is derived from an EMBL/GenBank/DDBJ whole genome shotgun (WGS) entry which is preliminary data.</text>
</comment>
<dbReference type="InterPro" id="IPR013539">
    <property type="entry name" value="PurB_C"/>
</dbReference>
<reference evidence="7" key="1">
    <citation type="journal article" date="2018" name="Gigascience">
        <title>Genome assembly of the Pink Ipe (Handroanthus impetiginosus, Bignoniaceae), a highly valued, ecologically keystone Neotropical timber forest tree.</title>
        <authorList>
            <person name="Silva-Junior O.B."/>
            <person name="Grattapaglia D."/>
            <person name="Novaes E."/>
            <person name="Collevatti R.G."/>
        </authorList>
    </citation>
    <scope>NUCLEOTIDE SEQUENCE [LARGE SCALE GENOMIC DNA]</scope>
    <source>
        <strain evidence="7">cv. UFG-1</strain>
    </source>
</reference>
<evidence type="ECO:0000313" key="6">
    <source>
        <dbReference type="EMBL" id="PIN18912.1"/>
    </source>
</evidence>
<comment type="pathway">
    <text evidence="2">Purine metabolism; AMP biosynthesis via de novo pathway; AMP from IMP: step 2/2.</text>
</comment>
<dbReference type="EC" id="4.3.2.2" evidence="6"/>
<dbReference type="GO" id="GO:0006188">
    <property type="term" value="P:IMP biosynthetic process"/>
    <property type="evidence" value="ECO:0007669"/>
    <property type="project" value="InterPro"/>
</dbReference>
<dbReference type="InterPro" id="IPR000362">
    <property type="entry name" value="Fumarate_lyase_fam"/>
</dbReference>
<dbReference type="InterPro" id="IPR047136">
    <property type="entry name" value="PurB_bact"/>
</dbReference>
<dbReference type="Gene3D" id="1.10.40.30">
    <property type="entry name" value="Fumarase/aspartase (C-terminal domain)"/>
    <property type="match status" value="1"/>
</dbReference>
<dbReference type="GO" id="GO:0004018">
    <property type="term" value="F:N6-(1,2-dicarboxyethyl)AMP AMP-lyase (fumarate-forming) activity"/>
    <property type="evidence" value="ECO:0007669"/>
    <property type="project" value="InterPro"/>
</dbReference>
<dbReference type="AlphaFoldDB" id="A0A2G9HN15"/>
<dbReference type="Gene3D" id="1.20.200.10">
    <property type="entry name" value="Fumarase/aspartase (Central domain)"/>
    <property type="match status" value="1"/>
</dbReference>
<evidence type="ECO:0000259" key="4">
    <source>
        <dbReference type="Pfam" id="PF00206"/>
    </source>
</evidence>
<accession>A0A2G9HN15</accession>
<keyword evidence="3" id="KW-0658">Purine biosynthesis</keyword>
<evidence type="ECO:0000256" key="1">
    <source>
        <dbReference type="ARBA" id="ARBA00004706"/>
    </source>
</evidence>
<dbReference type="OrthoDB" id="406045at2759"/>
<dbReference type="Pfam" id="PF00206">
    <property type="entry name" value="Lyase_1"/>
    <property type="match status" value="1"/>
</dbReference>
<dbReference type="PANTHER" id="PTHR43411:SF1">
    <property type="entry name" value="ADENYLOSUCCINATE LYASE"/>
    <property type="match status" value="1"/>
</dbReference>
<dbReference type="InterPro" id="IPR024083">
    <property type="entry name" value="Fumarase/histidase_N"/>
</dbReference>
<feature type="domain" description="Adenylosuccinate lyase PurB C-terminal" evidence="5">
    <location>
        <begin position="330"/>
        <end position="385"/>
    </location>
</feature>
<name>A0A2G9HN15_9LAMI</name>